<evidence type="ECO:0000313" key="3">
    <source>
        <dbReference type="Proteomes" id="UP000242715"/>
    </source>
</evidence>
<proteinExistence type="predicted"/>
<evidence type="ECO:0000313" key="2">
    <source>
        <dbReference type="EMBL" id="GAU43928.1"/>
    </source>
</evidence>
<dbReference type="Pfam" id="PF00190">
    <property type="entry name" value="Cupin_1"/>
    <property type="match status" value="2"/>
</dbReference>
<dbReference type="InterPro" id="IPR014710">
    <property type="entry name" value="RmlC-like_jellyroll"/>
</dbReference>
<gene>
    <name evidence="2" type="ORF">TSUD_28700</name>
</gene>
<dbReference type="OrthoDB" id="1912756at2759"/>
<dbReference type="InterPro" id="IPR006045">
    <property type="entry name" value="Cupin_1"/>
</dbReference>
<dbReference type="SMART" id="SM00835">
    <property type="entry name" value="Cupin_1"/>
    <property type="match status" value="2"/>
</dbReference>
<dbReference type="InterPro" id="IPR050253">
    <property type="entry name" value="Seed_Storage-Functional"/>
</dbReference>
<reference evidence="3" key="1">
    <citation type="journal article" date="2017" name="Front. Plant Sci.">
        <title>Climate Clever Clovers: New Paradigm to Reduce the Environmental Footprint of Ruminants by Breeding Low Methanogenic Forages Utilizing Haplotype Variation.</title>
        <authorList>
            <person name="Kaur P."/>
            <person name="Appels R."/>
            <person name="Bayer P.E."/>
            <person name="Keeble-Gagnere G."/>
            <person name="Wang J."/>
            <person name="Hirakawa H."/>
            <person name="Shirasawa K."/>
            <person name="Vercoe P."/>
            <person name="Stefanova K."/>
            <person name="Durmic Z."/>
            <person name="Nichols P."/>
            <person name="Revell C."/>
            <person name="Isobe S.N."/>
            <person name="Edwards D."/>
            <person name="Erskine W."/>
        </authorList>
    </citation>
    <scope>NUCLEOTIDE SEQUENCE [LARGE SCALE GENOMIC DNA]</scope>
    <source>
        <strain evidence="3">cv. Daliak</strain>
    </source>
</reference>
<feature type="domain" description="Cupin type-1" evidence="1">
    <location>
        <begin position="297"/>
        <end position="430"/>
    </location>
</feature>
<dbReference type="InterPro" id="IPR011051">
    <property type="entry name" value="RmlC_Cupin_sf"/>
</dbReference>
<keyword evidence="3" id="KW-1185">Reference proteome</keyword>
<dbReference type="CDD" id="cd02244">
    <property type="entry name" value="cupin_7S_vicilin-like_N"/>
    <property type="match status" value="1"/>
</dbReference>
<dbReference type="Proteomes" id="UP000242715">
    <property type="component" value="Unassembled WGS sequence"/>
</dbReference>
<dbReference type="CDD" id="cd02245">
    <property type="entry name" value="cupin_7S_vicilin-like_C"/>
    <property type="match status" value="1"/>
</dbReference>
<dbReference type="PANTHER" id="PTHR31189:SF13">
    <property type="entry name" value="CUPINCIN"/>
    <property type="match status" value="1"/>
</dbReference>
<dbReference type="AlphaFoldDB" id="A0A2Z6NHD2"/>
<feature type="domain" description="Cupin type-1" evidence="1">
    <location>
        <begin position="97"/>
        <end position="258"/>
    </location>
</feature>
<dbReference type="PANTHER" id="PTHR31189">
    <property type="entry name" value="OS03G0336100 PROTEIN-RELATED"/>
    <property type="match status" value="1"/>
</dbReference>
<accession>A0A2Z6NHD2</accession>
<evidence type="ECO:0000259" key="1">
    <source>
        <dbReference type="SMART" id="SM00835"/>
    </source>
</evidence>
<dbReference type="EMBL" id="DF974002">
    <property type="protein sequence ID" value="GAU43928.1"/>
    <property type="molecule type" value="Genomic_DNA"/>
</dbReference>
<organism evidence="2 3">
    <name type="scientific">Trifolium subterraneum</name>
    <name type="common">Subterranean clover</name>
    <dbReference type="NCBI Taxonomy" id="3900"/>
    <lineage>
        <taxon>Eukaryota</taxon>
        <taxon>Viridiplantae</taxon>
        <taxon>Streptophyta</taxon>
        <taxon>Embryophyta</taxon>
        <taxon>Tracheophyta</taxon>
        <taxon>Spermatophyta</taxon>
        <taxon>Magnoliopsida</taxon>
        <taxon>eudicotyledons</taxon>
        <taxon>Gunneridae</taxon>
        <taxon>Pentapetalae</taxon>
        <taxon>rosids</taxon>
        <taxon>fabids</taxon>
        <taxon>Fabales</taxon>
        <taxon>Fabaceae</taxon>
        <taxon>Papilionoideae</taxon>
        <taxon>50 kb inversion clade</taxon>
        <taxon>NPAAA clade</taxon>
        <taxon>Hologalegina</taxon>
        <taxon>IRL clade</taxon>
        <taxon>Trifolieae</taxon>
        <taxon>Trifolium</taxon>
    </lineage>
</organism>
<sequence>MYHKVRNLNTMAIKTKLCLAIFLFFLITLLCSNLAISREETDPELKTCKHQCQQQLQYDEDDKRICMEECDEYHEMKQEREKHKEDTDDEKEGENPYVFEYKDFDTILDTEDGRISILNMFDQKSKLLRNVENYGLAVLEAKAHTFVSPHHFDSEVVFFNIKGRGIIGLVKEDKTEKFNLEAGDIIRVPAGTPIYLVNRDENEKLFIAALHMPSSPGSAPLNFEAFFGPAGRNPESVLTAFSSKVLQAAFKTSKGKLESLLDEQKKERIFKIQEKDVRGLAPKKSIWPFGGQFKGPFNIFSNNPSFSNQFGSLFEVGPSESKIGLEGLNLMLSFANITKGSMSTIYYNTDANKIAFVVDGEGYFEMACPHMSSSSHSFKHRKSSSAYHKINARLKPGMVFVVPAGKKNILVALDKTAKELSFDLADEKVDEIFKRDEEFFFPYDVNESKEERGHADV</sequence>
<name>A0A2Z6NHD2_TRISU</name>
<dbReference type="SUPFAM" id="SSF51182">
    <property type="entry name" value="RmlC-like cupins"/>
    <property type="match status" value="2"/>
</dbReference>
<dbReference type="Gene3D" id="2.60.120.10">
    <property type="entry name" value="Jelly Rolls"/>
    <property type="match status" value="2"/>
</dbReference>
<protein>
    <recommendedName>
        <fullName evidence="1">Cupin type-1 domain-containing protein</fullName>
    </recommendedName>
</protein>